<evidence type="ECO:0000259" key="1">
    <source>
        <dbReference type="Pfam" id="PF24626"/>
    </source>
</evidence>
<sequence>MVLRFRKILKSSLMRCIKDLMIMGVTPVENSEFATYELKGGAQVWFKQWKDARRVDADPLDLEKKLKGIKVDPKKMDVVKIWHRPLSPSDIWSFLGFVCYYRRFVEGARLFYSNERGIIVHNGSESSFLSDVKDKQGLDPIFVELKETMFKNFVEAFSQGGDGVLLYQGHLCAPNVDDLRSCVHEATEKVWIIRERLKMNQSKKKSYAYVRRRDPKFDVDDWDYLKISLMKGVIRFAKKGMISPSYVGPYQILRRIGKVAYKFDFPNDLASVHLVFHVSLLKKCGSDPISTVVLESLGIKESFSYEVVPIEILDQVKRSYFPYSWIVGPIDFNIVDVVELDDHMTFVKDSIDILAKDAWWLSSRFIFAVKVWSVLILEPFLILYEWTLIHGSYVYHLGFEKGQTSKSANPKWIMDHSRHRRWVVWWSTAR</sequence>
<evidence type="ECO:0000313" key="2">
    <source>
        <dbReference type="EMBL" id="WMV25289.1"/>
    </source>
</evidence>
<dbReference type="PANTHER" id="PTHR46148">
    <property type="entry name" value="CHROMO DOMAIN-CONTAINING PROTEIN"/>
    <property type="match status" value="1"/>
</dbReference>
<protein>
    <recommendedName>
        <fullName evidence="1">Tf2-1-like SH3-like domain-containing protein</fullName>
    </recommendedName>
</protein>
<keyword evidence="3" id="KW-1185">Reference proteome</keyword>
<feature type="domain" description="Tf2-1-like SH3-like" evidence="1">
    <location>
        <begin position="221"/>
        <end position="284"/>
    </location>
</feature>
<dbReference type="EMBL" id="CP133615">
    <property type="protein sequence ID" value="WMV25289.1"/>
    <property type="molecule type" value="Genomic_DNA"/>
</dbReference>
<dbReference type="InterPro" id="IPR056924">
    <property type="entry name" value="SH3_Tf2-1"/>
</dbReference>
<reference evidence="2" key="1">
    <citation type="submission" date="2023-08" db="EMBL/GenBank/DDBJ databases">
        <title>A de novo genome assembly of Solanum verrucosum Schlechtendal, a Mexican diploid species geographically isolated from the other diploid A-genome species in potato relatives.</title>
        <authorList>
            <person name="Hosaka K."/>
        </authorList>
    </citation>
    <scope>NUCLEOTIDE SEQUENCE</scope>
    <source>
        <tissue evidence="2">Young leaves</tissue>
    </source>
</reference>
<dbReference type="SUPFAM" id="SSF56672">
    <property type="entry name" value="DNA/RNA polymerases"/>
    <property type="match status" value="1"/>
</dbReference>
<dbReference type="Proteomes" id="UP001234989">
    <property type="component" value="Chromosome 4"/>
</dbReference>
<dbReference type="AlphaFoldDB" id="A0AAF0QK39"/>
<evidence type="ECO:0000313" key="3">
    <source>
        <dbReference type="Proteomes" id="UP001234989"/>
    </source>
</evidence>
<dbReference type="PANTHER" id="PTHR46148:SF58">
    <property type="entry name" value="RETROTRANSPOSON PROTEIN"/>
    <property type="match status" value="1"/>
</dbReference>
<name>A0AAF0QK39_SOLVR</name>
<accession>A0AAF0QK39</accession>
<dbReference type="Pfam" id="PF24626">
    <property type="entry name" value="SH3_Tf2-1"/>
    <property type="match status" value="1"/>
</dbReference>
<organism evidence="2 3">
    <name type="scientific">Solanum verrucosum</name>
    <dbReference type="NCBI Taxonomy" id="315347"/>
    <lineage>
        <taxon>Eukaryota</taxon>
        <taxon>Viridiplantae</taxon>
        <taxon>Streptophyta</taxon>
        <taxon>Embryophyta</taxon>
        <taxon>Tracheophyta</taxon>
        <taxon>Spermatophyta</taxon>
        <taxon>Magnoliopsida</taxon>
        <taxon>eudicotyledons</taxon>
        <taxon>Gunneridae</taxon>
        <taxon>Pentapetalae</taxon>
        <taxon>asterids</taxon>
        <taxon>lamiids</taxon>
        <taxon>Solanales</taxon>
        <taxon>Solanaceae</taxon>
        <taxon>Solanoideae</taxon>
        <taxon>Solaneae</taxon>
        <taxon>Solanum</taxon>
    </lineage>
</organism>
<dbReference type="InterPro" id="IPR043502">
    <property type="entry name" value="DNA/RNA_pol_sf"/>
</dbReference>
<gene>
    <name evidence="2" type="ORF">MTR67_018674</name>
</gene>
<proteinExistence type="predicted"/>